<dbReference type="SUPFAM" id="SSF53335">
    <property type="entry name" value="S-adenosyl-L-methionine-dependent methyltransferases"/>
    <property type="match status" value="1"/>
</dbReference>
<dbReference type="OrthoDB" id="9791837at2"/>
<name>A0A290QLM7_9BACT</name>
<evidence type="ECO:0000313" key="2">
    <source>
        <dbReference type="EMBL" id="ATC64932.1"/>
    </source>
</evidence>
<feature type="domain" description="Methyltransferase" evidence="1">
    <location>
        <begin position="62"/>
        <end position="153"/>
    </location>
</feature>
<dbReference type="Gene3D" id="3.40.50.150">
    <property type="entry name" value="Vaccinia Virus protein VP39"/>
    <property type="match status" value="1"/>
</dbReference>
<dbReference type="GO" id="GO:0008168">
    <property type="term" value="F:methyltransferase activity"/>
    <property type="evidence" value="ECO:0007669"/>
    <property type="project" value="TreeGrafter"/>
</dbReference>
<reference evidence="2 3" key="1">
    <citation type="submission" date="2017-09" db="EMBL/GenBank/DDBJ databases">
        <title>Complete genome sequence of Verrucomicrobial strain HZ-65, isolated from freshwater.</title>
        <authorList>
            <person name="Choi A."/>
        </authorList>
    </citation>
    <scope>NUCLEOTIDE SEQUENCE [LARGE SCALE GENOMIC DNA]</scope>
    <source>
        <strain evidence="2 3">HZ-65</strain>
    </source>
</reference>
<dbReference type="Proteomes" id="UP000217265">
    <property type="component" value="Chromosome"/>
</dbReference>
<evidence type="ECO:0000313" key="3">
    <source>
        <dbReference type="Proteomes" id="UP000217265"/>
    </source>
</evidence>
<accession>A0A290QLM7</accession>
<organism evidence="2 3">
    <name type="scientific">Nibricoccus aquaticus</name>
    <dbReference type="NCBI Taxonomy" id="2576891"/>
    <lineage>
        <taxon>Bacteria</taxon>
        <taxon>Pseudomonadati</taxon>
        <taxon>Verrucomicrobiota</taxon>
        <taxon>Opitutia</taxon>
        <taxon>Opitutales</taxon>
        <taxon>Opitutaceae</taxon>
        <taxon>Nibricoccus</taxon>
    </lineage>
</organism>
<dbReference type="EMBL" id="CP023344">
    <property type="protein sequence ID" value="ATC64932.1"/>
    <property type="molecule type" value="Genomic_DNA"/>
</dbReference>
<dbReference type="PANTHER" id="PTHR43464">
    <property type="entry name" value="METHYLTRANSFERASE"/>
    <property type="match status" value="1"/>
</dbReference>
<evidence type="ECO:0000259" key="1">
    <source>
        <dbReference type="Pfam" id="PF13649"/>
    </source>
</evidence>
<dbReference type="AlphaFoldDB" id="A0A290QLM7"/>
<sequence>MDSATAHDPKAGEKTYYAQLGEGGRRHAKAKPFSDADCGKYLCNMGALLLMLEAPDGKRSLLDFGCGTGWTSVFLAKAGYAVTGVDISEDAVRLARELAAEEGVGGVEFLAADYEGFTASREYDYVLFYDALHHAEDEQAAVNAAWGALKPGGVMFAFEPGAGHSGSAGAKHAVATFGVHEKDMPPVYVWKLGKRAGFRRKLFLPLPHEAGRAVYRRDFLKIAGAGGSGAKLWLEKVWGYFRAGTKAGRTGRSGLVVMWK</sequence>
<dbReference type="Pfam" id="PF13649">
    <property type="entry name" value="Methyltransf_25"/>
    <property type="match status" value="1"/>
</dbReference>
<dbReference type="CDD" id="cd02440">
    <property type="entry name" value="AdoMet_MTases"/>
    <property type="match status" value="1"/>
</dbReference>
<protein>
    <recommendedName>
        <fullName evidence="1">Methyltransferase domain-containing protein</fullName>
    </recommendedName>
</protein>
<gene>
    <name evidence="2" type="ORF">CMV30_13695</name>
</gene>
<dbReference type="InterPro" id="IPR029063">
    <property type="entry name" value="SAM-dependent_MTases_sf"/>
</dbReference>
<proteinExistence type="predicted"/>
<dbReference type="RefSeq" id="WP_096056563.1">
    <property type="nucleotide sequence ID" value="NZ_CP023344.1"/>
</dbReference>
<dbReference type="KEGG" id="vbh:CMV30_13695"/>
<dbReference type="InterPro" id="IPR041698">
    <property type="entry name" value="Methyltransf_25"/>
</dbReference>
<keyword evidence="3" id="KW-1185">Reference proteome</keyword>